<dbReference type="OrthoDB" id="9798929at2"/>
<dbReference type="Proteomes" id="UP000199345">
    <property type="component" value="Unassembled WGS sequence"/>
</dbReference>
<organism evidence="6 7">
    <name type="scientific">Nitrosomonas marina</name>
    <dbReference type="NCBI Taxonomy" id="917"/>
    <lineage>
        <taxon>Bacteria</taxon>
        <taxon>Pseudomonadati</taxon>
        <taxon>Pseudomonadota</taxon>
        <taxon>Betaproteobacteria</taxon>
        <taxon>Nitrosomonadales</taxon>
        <taxon>Nitrosomonadaceae</taxon>
        <taxon>Nitrosomonas</taxon>
    </lineage>
</organism>
<sequence>MSWIETNFEDLYDIPSKNGLTRPAKVRGSGYKMINMGELFANDRIGSIEMELVPMNDRELSQMLVKQGDLLFARQSLVLSGAGKCSIVKETNEPTTFESHIIRVRLKEEIADPEFYYYYFKSPSCRIRSIVTQGVQAGIRGNQLKQLKVHLPPIKTQHRIAKILREYDDLIENNKRRIALLEESARQLYKEWFVRFRFPGHEHVKVVDGVPEGWLKSAYGEVSNAVGGGTPSTKVPEYWDDGDITWFVPKDLTQNNSLILLDSEKKITKLGLQKSSAKMLPPNTIMMSSRASIGYFGLYDGEACTNQGFISIIPKQHNIQMYLLHNLMFRKSEIIGLAGGTTYKEINKATFKSIDVLLPPDTLLTEFQEYVTDLINQARLLMKQNKNLIHARDLLLPKLMNGEIAV</sequence>
<evidence type="ECO:0000256" key="2">
    <source>
        <dbReference type="ARBA" id="ARBA00022747"/>
    </source>
</evidence>
<dbReference type="Gene3D" id="1.10.287.1120">
    <property type="entry name" value="Bipartite methylase S protein"/>
    <property type="match status" value="1"/>
</dbReference>
<evidence type="ECO:0000259" key="5">
    <source>
        <dbReference type="Pfam" id="PF01420"/>
    </source>
</evidence>
<dbReference type="CDD" id="cd17273">
    <property type="entry name" value="RMtype1_S_EcoJA69PI-TRD1-CR1_like"/>
    <property type="match status" value="1"/>
</dbReference>
<dbReference type="PANTHER" id="PTHR30408:SF13">
    <property type="entry name" value="TYPE I RESTRICTION ENZYME HINDI SPECIFICITY SUBUNIT"/>
    <property type="match status" value="1"/>
</dbReference>
<keyword evidence="4" id="KW-0175">Coiled coil</keyword>
<dbReference type="InterPro" id="IPR000055">
    <property type="entry name" value="Restrct_endonuc_typeI_TRD"/>
</dbReference>
<dbReference type="SUPFAM" id="SSF116734">
    <property type="entry name" value="DNA methylase specificity domain"/>
    <property type="match status" value="2"/>
</dbReference>
<evidence type="ECO:0000256" key="3">
    <source>
        <dbReference type="ARBA" id="ARBA00023125"/>
    </source>
</evidence>
<proteinExistence type="inferred from homology"/>
<dbReference type="Pfam" id="PF01420">
    <property type="entry name" value="Methylase_S"/>
    <property type="match status" value="2"/>
</dbReference>
<protein>
    <submittedName>
        <fullName evidence="6">Type I restriction enzyme, S subunit</fullName>
    </submittedName>
</protein>
<dbReference type="InterPro" id="IPR044946">
    <property type="entry name" value="Restrct_endonuc_typeI_TRD_sf"/>
</dbReference>
<dbReference type="CDD" id="cd17517">
    <property type="entry name" value="RMtype1_S_EcoKI_StySPI-TRD2-CR2_like"/>
    <property type="match status" value="1"/>
</dbReference>
<comment type="similarity">
    <text evidence="1">Belongs to the type-I restriction system S methylase family.</text>
</comment>
<accession>A0A1I0FNI5</accession>
<dbReference type="AlphaFoldDB" id="A0A1I0FNI5"/>
<dbReference type="InterPro" id="IPR052021">
    <property type="entry name" value="Type-I_RS_S_subunit"/>
</dbReference>
<dbReference type="EMBL" id="FOIA01000040">
    <property type="protein sequence ID" value="SET59071.1"/>
    <property type="molecule type" value="Genomic_DNA"/>
</dbReference>
<dbReference type="RefSeq" id="WP_143058829.1">
    <property type="nucleotide sequence ID" value="NZ_FOIA01000040.1"/>
</dbReference>
<dbReference type="GO" id="GO:0009307">
    <property type="term" value="P:DNA restriction-modification system"/>
    <property type="evidence" value="ECO:0007669"/>
    <property type="project" value="UniProtKB-KW"/>
</dbReference>
<feature type="coiled-coil region" evidence="4">
    <location>
        <begin position="164"/>
        <end position="191"/>
    </location>
</feature>
<dbReference type="PANTHER" id="PTHR30408">
    <property type="entry name" value="TYPE-1 RESTRICTION ENZYME ECOKI SPECIFICITY PROTEIN"/>
    <property type="match status" value="1"/>
</dbReference>
<keyword evidence="3" id="KW-0238">DNA-binding</keyword>
<evidence type="ECO:0000313" key="6">
    <source>
        <dbReference type="EMBL" id="SET59071.1"/>
    </source>
</evidence>
<reference evidence="7" key="1">
    <citation type="submission" date="2016-10" db="EMBL/GenBank/DDBJ databases">
        <authorList>
            <person name="Varghese N."/>
            <person name="Submissions S."/>
        </authorList>
    </citation>
    <scope>NUCLEOTIDE SEQUENCE [LARGE SCALE GENOMIC DNA]</scope>
    <source>
        <strain evidence="7">Nm71</strain>
    </source>
</reference>
<dbReference type="Gene3D" id="3.90.220.20">
    <property type="entry name" value="DNA methylase specificity domains"/>
    <property type="match status" value="2"/>
</dbReference>
<evidence type="ECO:0000256" key="4">
    <source>
        <dbReference type="SAM" id="Coils"/>
    </source>
</evidence>
<keyword evidence="2" id="KW-0680">Restriction system</keyword>
<feature type="domain" description="Type I restriction modification DNA specificity" evidence="5">
    <location>
        <begin position="30"/>
        <end position="182"/>
    </location>
</feature>
<evidence type="ECO:0000313" key="7">
    <source>
        <dbReference type="Proteomes" id="UP000199345"/>
    </source>
</evidence>
<gene>
    <name evidence="6" type="ORF">SAMN05216326_14020</name>
</gene>
<feature type="domain" description="Type I restriction modification DNA specificity" evidence="5">
    <location>
        <begin position="211"/>
        <end position="386"/>
    </location>
</feature>
<evidence type="ECO:0000256" key="1">
    <source>
        <dbReference type="ARBA" id="ARBA00010923"/>
    </source>
</evidence>
<name>A0A1I0FNI5_9PROT</name>
<keyword evidence="7" id="KW-1185">Reference proteome</keyword>
<dbReference type="GO" id="GO:0003677">
    <property type="term" value="F:DNA binding"/>
    <property type="evidence" value="ECO:0007669"/>
    <property type="project" value="UniProtKB-KW"/>
</dbReference>